<gene>
    <name evidence="9" type="ORF">C0Q70_00375</name>
</gene>
<evidence type="ECO:0000256" key="5">
    <source>
        <dbReference type="RuleBase" id="RU000489"/>
    </source>
</evidence>
<evidence type="ECO:0000256" key="6">
    <source>
        <dbReference type="RuleBase" id="RU004453"/>
    </source>
</evidence>
<dbReference type="GO" id="GO:0008061">
    <property type="term" value="F:chitin binding"/>
    <property type="evidence" value="ECO:0007669"/>
    <property type="project" value="InterPro"/>
</dbReference>
<dbReference type="GO" id="GO:0005576">
    <property type="term" value="C:extracellular region"/>
    <property type="evidence" value="ECO:0007669"/>
    <property type="project" value="TreeGrafter"/>
</dbReference>
<dbReference type="InterPro" id="IPR050314">
    <property type="entry name" value="Glycosyl_Hydrlase_18"/>
</dbReference>
<evidence type="ECO:0000313" key="10">
    <source>
        <dbReference type="Proteomes" id="UP000245119"/>
    </source>
</evidence>
<dbReference type="InterPro" id="IPR011583">
    <property type="entry name" value="Chitinase_II/V-like_cat"/>
</dbReference>
<sequence>MCTSAGRMKPLQLVIIFCLTAVSASECPRRVCYYTNWSQYRPDQGKFFPENIDVNLCTHLIFAFAKLQGNNLAPYEWDDISTPWLKGLYERFNDLKILNPGLVTLLSVGGWTLSSAPFSAMVATAAGRQEFANSSVQYLRKYGFDGLDLDWEYPGSRGSPPEDKQRFTLLVQEVMSTFEREGQTTGRPRLLLTAAVAAGKDNIDAGYDIPSISRTLDFLNLMTFDYHGSWESFTGENSPLYPLSHEIGAQRFLNVNWSVSYWLDKGASPEKLVVGLPSYGRSFTLANKKDNGVGAPTNGPGHPGPYSRESGILTYYEICTQIATADKFVNDTEQETRMFVKPSYNK</sequence>
<keyword evidence="2 5" id="KW-0378">Hydrolase</keyword>
<organism evidence="9 10">
    <name type="scientific">Pomacea canaliculata</name>
    <name type="common">Golden apple snail</name>
    <dbReference type="NCBI Taxonomy" id="400727"/>
    <lineage>
        <taxon>Eukaryota</taxon>
        <taxon>Metazoa</taxon>
        <taxon>Spiralia</taxon>
        <taxon>Lophotrochozoa</taxon>
        <taxon>Mollusca</taxon>
        <taxon>Gastropoda</taxon>
        <taxon>Caenogastropoda</taxon>
        <taxon>Architaenioglossa</taxon>
        <taxon>Ampullarioidea</taxon>
        <taxon>Ampullariidae</taxon>
        <taxon>Pomacea</taxon>
    </lineage>
</organism>
<evidence type="ECO:0000259" key="8">
    <source>
        <dbReference type="PROSITE" id="PS51910"/>
    </source>
</evidence>
<dbReference type="PANTHER" id="PTHR11177:SF317">
    <property type="entry name" value="CHITINASE 12-RELATED"/>
    <property type="match status" value="1"/>
</dbReference>
<keyword evidence="10" id="KW-1185">Reference proteome</keyword>
<dbReference type="SUPFAM" id="SSF54556">
    <property type="entry name" value="Chitinase insertion domain"/>
    <property type="match status" value="1"/>
</dbReference>
<dbReference type="EMBL" id="PZQS01000001">
    <property type="protein sequence ID" value="PVD37774.1"/>
    <property type="molecule type" value="Genomic_DNA"/>
</dbReference>
<dbReference type="PANTHER" id="PTHR11177">
    <property type="entry name" value="CHITINASE"/>
    <property type="match status" value="1"/>
</dbReference>
<keyword evidence="4 5" id="KW-0326">Glycosidase</keyword>
<dbReference type="GO" id="GO:0006032">
    <property type="term" value="P:chitin catabolic process"/>
    <property type="evidence" value="ECO:0007669"/>
    <property type="project" value="TreeGrafter"/>
</dbReference>
<dbReference type="InterPro" id="IPR001223">
    <property type="entry name" value="Glyco_hydro18_cat"/>
</dbReference>
<protein>
    <recommendedName>
        <fullName evidence="8">GH18 domain-containing protein</fullName>
    </recommendedName>
</protein>
<dbReference type="InterPro" id="IPR001579">
    <property type="entry name" value="Glyco_hydro_18_chit_AS"/>
</dbReference>
<feature type="signal peptide" evidence="7">
    <location>
        <begin position="1"/>
        <end position="24"/>
    </location>
</feature>
<dbReference type="Gene3D" id="3.20.20.80">
    <property type="entry name" value="Glycosidases"/>
    <property type="match status" value="1"/>
</dbReference>
<dbReference type="InterPro" id="IPR029070">
    <property type="entry name" value="Chitinase_insertion_sf"/>
</dbReference>
<evidence type="ECO:0000256" key="2">
    <source>
        <dbReference type="ARBA" id="ARBA00022801"/>
    </source>
</evidence>
<dbReference type="OrthoDB" id="73875at2759"/>
<keyword evidence="1 7" id="KW-0732">Signal</keyword>
<dbReference type="FunFam" id="3.10.50.10:FF:000001">
    <property type="entry name" value="Chitinase 3-like 1"/>
    <property type="match status" value="1"/>
</dbReference>
<comment type="caution">
    <text evidence="9">The sequence shown here is derived from an EMBL/GenBank/DDBJ whole genome shotgun (WGS) entry which is preliminary data.</text>
</comment>
<dbReference type="GO" id="GO:0004568">
    <property type="term" value="F:chitinase activity"/>
    <property type="evidence" value="ECO:0007669"/>
    <property type="project" value="TreeGrafter"/>
</dbReference>
<reference evidence="9 10" key="1">
    <citation type="submission" date="2018-04" db="EMBL/GenBank/DDBJ databases">
        <title>The genome of golden apple snail Pomacea canaliculata provides insight into stress tolerance and invasive adaptation.</title>
        <authorList>
            <person name="Liu C."/>
            <person name="Liu B."/>
            <person name="Ren Y."/>
            <person name="Zhang Y."/>
            <person name="Wang H."/>
            <person name="Li S."/>
            <person name="Jiang F."/>
            <person name="Yin L."/>
            <person name="Zhang G."/>
            <person name="Qian W."/>
            <person name="Fan W."/>
        </authorList>
    </citation>
    <scope>NUCLEOTIDE SEQUENCE [LARGE SCALE GENOMIC DNA]</scope>
    <source>
        <strain evidence="9">SZHN2017</strain>
        <tissue evidence="9">Muscle</tissue>
    </source>
</reference>
<dbReference type="STRING" id="400727.A0A2T7PWG8"/>
<dbReference type="AlphaFoldDB" id="A0A2T7PWG8"/>
<name>A0A2T7PWG8_POMCA</name>
<evidence type="ECO:0000313" key="9">
    <source>
        <dbReference type="EMBL" id="PVD37774.1"/>
    </source>
</evidence>
<keyword evidence="3" id="KW-1015">Disulfide bond</keyword>
<dbReference type="Gene3D" id="3.10.50.10">
    <property type="match status" value="1"/>
</dbReference>
<dbReference type="SUPFAM" id="SSF51445">
    <property type="entry name" value="(Trans)glycosidases"/>
    <property type="match status" value="1"/>
</dbReference>
<accession>A0A2T7PWG8</accession>
<evidence type="ECO:0000256" key="3">
    <source>
        <dbReference type="ARBA" id="ARBA00023157"/>
    </source>
</evidence>
<proteinExistence type="inferred from homology"/>
<comment type="similarity">
    <text evidence="6">Belongs to the glycosyl hydrolase 18 family.</text>
</comment>
<evidence type="ECO:0000256" key="1">
    <source>
        <dbReference type="ARBA" id="ARBA00022729"/>
    </source>
</evidence>
<dbReference type="PROSITE" id="PS51910">
    <property type="entry name" value="GH18_2"/>
    <property type="match status" value="1"/>
</dbReference>
<feature type="chain" id="PRO_5015488511" description="GH18 domain-containing protein" evidence="7">
    <location>
        <begin position="25"/>
        <end position="346"/>
    </location>
</feature>
<dbReference type="CDD" id="cd02872">
    <property type="entry name" value="GH18_chitolectin_chitotriosidase"/>
    <property type="match status" value="1"/>
</dbReference>
<evidence type="ECO:0000256" key="7">
    <source>
        <dbReference type="SAM" id="SignalP"/>
    </source>
</evidence>
<dbReference type="InterPro" id="IPR017853">
    <property type="entry name" value="GH"/>
</dbReference>
<dbReference type="PROSITE" id="PS01095">
    <property type="entry name" value="GH18_1"/>
    <property type="match status" value="1"/>
</dbReference>
<feature type="domain" description="GH18" evidence="8">
    <location>
        <begin position="28"/>
        <end position="346"/>
    </location>
</feature>
<evidence type="ECO:0000256" key="4">
    <source>
        <dbReference type="ARBA" id="ARBA00023295"/>
    </source>
</evidence>
<dbReference type="SMART" id="SM00636">
    <property type="entry name" value="Glyco_18"/>
    <property type="match status" value="1"/>
</dbReference>
<dbReference type="GO" id="GO:0005975">
    <property type="term" value="P:carbohydrate metabolic process"/>
    <property type="evidence" value="ECO:0007669"/>
    <property type="project" value="InterPro"/>
</dbReference>
<dbReference type="FunFam" id="3.20.20.80:FF:000007">
    <property type="entry name" value="Acidic mammalian chitinase"/>
    <property type="match status" value="1"/>
</dbReference>
<dbReference type="Pfam" id="PF00704">
    <property type="entry name" value="Glyco_hydro_18"/>
    <property type="match status" value="1"/>
</dbReference>
<dbReference type="Proteomes" id="UP000245119">
    <property type="component" value="Linkage Group LG1"/>
</dbReference>